<accession>A0A3N4GKU7</accession>
<keyword evidence="2" id="KW-1185">Reference proteome</keyword>
<comment type="caution">
    <text evidence="1">The sequence shown here is derived from an EMBL/GenBank/DDBJ whole genome shotgun (WGS) entry which is preliminary data.</text>
</comment>
<reference evidence="1 2" key="1">
    <citation type="submission" date="2018-11" db="EMBL/GenBank/DDBJ databases">
        <title>Draft genome sequence of Gordonia sp. RS15-1S isolated from rice stems.</title>
        <authorList>
            <person name="Muangham S."/>
        </authorList>
    </citation>
    <scope>NUCLEOTIDE SEQUENCE [LARGE SCALE GENOMIC DNA]</scope>
    <source>
        <strain evidence="1 2">RS15-1S</strain>
    </source>
</reference>
<dbReference type="AlphaFoldDB" id="A0A3N4GKU7"/>
<name>A0A3N4GKU7_9ACTN</name>
<sequence>MGLTAGALMDSPGAVWRCVVGDVSWSARLLAGYDDQQRPTTRVRAATDDSLRWARRPTMPRRCTVMTRLHQPVAPSSGMDGHPGYRRYRWRRWRADVIGGPAVERVMLGPGGYRDHHRIHRQ</sequence>
<dbReference type="EMBL" id="RKMH01000006">
    <property type="protein sequence ID" value="RPA62208.1"/>
    <property type="molecule type" value="Genomic_DNA"/>
</dbReference>
<proteinExistence type="predicted"/>
<dbReference type="Proteomes" id="UP000267536">
    <property type="component" value="Unassembled WGS sequence"/>
</dbReference>
<evidence type="ECO:0000313" key="1">
    <source>
        <dbReference type="EMBL" id="RPA62208.1"/>
    </source>
</evidence>
<gene>
    <name evidence="1" type="ORF">EF294_09330</name>
</gene>
<protein>
    <submittedName>
        <fullName evidence="1">Uncharacterized protein</fullName>
    </submittedName>
</protein>
<evidence type="ECO:0000313" key="2">
    <source>
        <dbReference type="Proteomes" id="UP000267536"/>
    </source>
</evidence>
<organism evidence="1 2">
    <name type="scientific">Gordonia oryzae</name>
    <dbReference type="NCBI Taxonomy" id="2487349"/>
    <lineage>
        <taxon>Bacteria</taxon>
        <taxon>Bacillati</taxon>
        <taxon>Actinomycetota</taxon>
        <taxon>Actinomycetes</taxon>
        <taxon>Mycobacteriales</taxon>
        <taxon>Gordoniaceae</taxon>
        <taxon>Gordonia</taxon>
    </lineage>
</organism>